<protein>
    <submittedName>
        <fullName evidence="1">(Mediterranean fruit fly) hypothetical protein</fullName>
    </submittedName>
</protein>
<sequence length="113" mass="12707">MYAPRLGGMQHATRFEKMTAIFRQRHAARYTKQLSTDKREVDTLFSCHAGAAGYAAANKRALIFGLSNNKKANAKSNSGDKCNCHDVQHIFMPQALPVDRCSLICRKHTFLFC</sequence>
<keyword evidence="2" id="KW-1185">Reference proteome</keyword>
<dbReference type="EMBL" id="CAJHJT010000056">
    <property type="protein sequence ID" value="CAD7014827.1"/>
    <property type="molecule type" value="Genomic_DNA"/>
</dbReference>
<proteinExistence type="predicted"/>
<dbReference type="Proteomes" id="UP000606786">
    <property type="component" value="Unassembled WGS sequence"/>
</dbReference>
<evidence type="ECO:0000313" key="1">
    <source>
        <dbReference type="EMBL" id="CAD7014827.1"/>
    </source>
</evidence>
<comment type="caution">
    <text evidence="1">The sequence shown here is derived from an EMBL/GenBank/DDBJ whole genome shotgun (WGS) entry which is preliminary data.</text>
</comment>
<evidence type="ECO:0000313" key="2">
    <source>
        <dbReference type="Proteomes" id="UP000606786"/>
    </source>
</evidence>
<organism evidence="1 2">
    <name type="scientific">Ceratitis capitata</name>
    <name type="common">Mediterranean fruit fly</name>
    <name type="synonym">Tephritis capitata</name>
    <dbReference type="NCBI Taxonomy" id="7213"/>
    <lineage>
        <taxon>Eukaryota</taxon>
        <taxon>Metazoa</taxon>
        <taxon>Ecdysozoa</taxon>
        <taxon>Arthropoda</taxon>
        <taxon>Hexapoda</taxon>
        <taxon>Insecta</taxon>
        <taxon>Pterygota</taxon>
        <taxon>Neoptera</taxon>
        <taxon>Endopterygota</taxon>
        <taxon>Diptera</taxon>
        <taxon>Brachycera</taxon>
        <taxon>Muscomorpha</taxon>
        <taxon>Tephritoidea</taxon>
        <taxon>Tephritidae</taxon>
        <taxon>Ceratitis</taxon>
        <taxon>Ceratitis</taxon>
    </lineage>
</organism>
<name>A0A811VHV2_CERCA</name>
<accession>A0A811VHV2</accession>
<dbReference type="AlphaFoldDB" id="A0A811VHV2"/>
<gene>
    <name evidence="1" type="ORF">CCAP1982_LOCUS22794</name>
</gene>
<reference evidence="1" key="1">
    <citation type="submission" date="2020-11" db="EMBL/GenBank/DDBJ databases">
        <authorList>
            <person name="Whitehead M."/>
        </authorList>
    </citation>
    <scope>NUCLEOTIDE SEQUENCE</scope>
    <source>
        <strain evidence="1">EGII</strain>
    </source>
</reference>